<gene>
    <name evidence="6" type="primary">yocS</name>
    <name evidence="6" type="ORF">KL86APRO_20037</name>
</gene>
<evidence type="ECO:0000256" key="2">
    <source>
        <dbReference type="ARBA" id="ARBA00022692"/>
    </source>
</evidence>
<evidence type="ECO:0000256" key="5">
    <source>
        <dbReference type="SAM" id="Phobius"/>
    </source>
</evidence>
<name>A0A212KGV9_9PROT</name>
<keyword evidence="3 5" id="KW-1133">Transmembrane helix</keyword>
<dbReference type="Pfam" id="PF01758">
    <property type="entry name" value="SBF"/>
    <property type="match status" value="1"/>
</dbReference>
<dbReference type="PANTHER" id="PTHR10361">
    <property type="entry name" value="SODIUM-BILE ACID COTRANSPORTER"/>
    <property type="match status" value="1"/>
</dbReference>
<keyword evidence="2 5" id="KW-0812">Transmembrane</keyword>
<feature type="transmembrane region" description="Helical" evidence="5">
    <location>
        <begin position="223"/>
        <end position="243"/>
    </location>
</feature>
<proteinExistence type="predicted"/>
<dbReference type="EMBL" id="FLUO01000002">
    <property type="protein sequence ID" value="SBW10974.1"/>
    <property type="molecule type" value="Genomic_DNA"/>
</dbReference>
<evidence type="ECO:0000256" key="4">
    <source>
        <dbReference type="ARBA" id="ARBA00023136"/>
    </source>
</evidence>
<sequence>MGVLAAVSRFVGKTFAFWVLGFSALAYVWPAAFLPLVPHIVWLLGVVMFGMGLTLSPADFAEVARHPREVAVGVAAQFTIMPLVAFGLTRLFAMPPEVAAGVVLVGCCPGGTASNVMTYLAKGDVALSVTLTTVSTLIAPFATPALVWLLASQYLPVDAASMLMSIVKVILVPLALGAALKSVFPRAGAWLQAGMPVASAGMVVVIIAAVVAANQPKLAQGGLLIVAVVAAHNVVGMLVGYAGSHAAGLSLAQRKTIAIEVGMQNSGLGAALAQAHFSPLAAVPSAVFSVMQNVSGAMFTSYLRRRFG</sequence>
<dbReference type="PANTHER" id="PTHR10361:SF28">
    <property type="entry name" value="P3 PROTEIN-RELATED"/>
    <property type="match status" value="1"/>
</dbReference>
<dbReference type="InterPro" id="IPR002657">
    <property type="entry name" value="BilAc:Na_symport/Acr3"/>
</dbReference>
<dbReference type="InterPro" id="IPR004710">
    <property type="entry name" value="Bilac:Na_transpt"/>
</dbReference>
<comment type="subcellular location">
    <subcellularLocation>
        <location evidence="1">Membrane</location>
        <topology evidence="1">Multi-pass membrane protein</topology>
    </subcellularLocation>
</comment>
<organism evidence="6">
    <name type="scientific">uncultured Alphaproteobacteria bacterium</name>
    <dbReference type="NCBI Taxonomy" id="91750"/>
    <lineage>
        <taxon>Bacteria</taxon>
        <taxon>Pseudomonadati</taxon>
        <taxon>Pseudomonadota</taxon>
        <taxon>Alphaproteobacteria</taxon>
        <taxon>environmental samples</taxon>
    </lineage>
</organism>
<feature type="transmembrane region" description="Helical" evidence="5">
    <location>
        <begin position="125"/>
        <end position="151"/>
    </location>
</feature>
<feature type="transmembrane region" description="Helical" evidence="5">
    <location>
        <begin position="163"/>
        <end position="184"/>
    </location>
</feature>
<evidence type="ECO:0000256" key="3">
    <source>
        <dbReference type="ARBA" id="ARBA00022989"/>
    </source>
</evidence>
<dbReference type="Gene3D" id="1.20.1530.20">
    <property type="match status" value="1"/>
</dbReference>
<evidence type="ECO:0000313" key="6">
    <source>
        <dbReference type="EMBL" id="SBW10974.1"/>
    </source>
</evidence>
<dbReference type="AlphaFoldDB" id="A0A212KGV9"/>
<feature type="transmembrane region" description="Helical" evidence="5">
    <location>
        <begin position="190"/>
        <end position="211"/>
    </location>
</feature>
<dbReference type="GO" id="GO:0016020">
    <property type="term" value="C:membrane"/>
    <property type="evidence" value="ECO:0007669"/>
    <property type="project" value="UniProtKB-SubCell"/>
</dbReference>
<feature type="transmembrane region" description="Helical" evidence="5">
    <location>
        <begin position="70"/>
        <end position="93"/>
    </location>
</feature>
<keyword evidence="4 5" id="KW-0472">Membrane</keyword>
<reference evidence="6" key="1">
    <citation type="submission" date="2016-04" db="EMBL/GenBank/DDBJ databases">
        <authorList>
            <person name="Evans L.H."/>
            <person name="Alamgir A."/>
            <person name="Owens N."/>
            <person name="Weber N.D."/>
            <person name="Virtaneva K."/>
            <person name="Barbian K."/>
            <person name="Babar A."/>
            <person name="Rosenke K."/>
        </authorList>
    </citation>
    <scope>NUCLEOTIDE SEQUENCE</scope>
    <source>
        <strain evidence="6">86</strain>
    </source>
</reference>
<protein>
    <submittedName>
        <fullName evidence="6">Uncharacterized sodium-dependent transporter YocS</fullName>
    </submittedName>
</protein>
<feature type="transmembrane region" description="Helical" evidence="5">
    <location>
        <begin position="40"/>
        <end position="58"/>
    </location>
</feature>
<dbReference type="InterPro" id="IPR038770">
    <property type="entry name" value="Na+/solute_symporter_sf"/>
</dbReference>
<feature type="transmembrane region" description="Helical" evidence="5">
    <location>
        <begin position="15"/>
        <end position="34"/>
    </location>
</feature>
<accession>A0A212KGV9</accession>
<evidence type="ECO:0000256" key="1">
    <source>
        <dbReference type="ARBA" id="ARBA00004141"/>
    </source>
</evidence>